<evidence type="ECO:0000313" key="7">
    <source>
        <dbReference type="WBParaSite" id="nRc.2.0.1.t25148-RA"/>
    </source>
</evidence>
<dbReference type="InterPro" id="IPR012337">
    <property type="entry name" value="RNaseH-like_sf"/>
</dbReference>
<evidence type="ECO:0000256" key="1">
    <source>
        <dbReference type="ARBA" id="ARBA00004123"/>
    </source>
</evidence>
<comment type="subcellular location">
    <subcellularLocation>
        <location evidence="1">Nucleus</location>
    </subcellularLocation>
</comment>
<proteinExistence type="predicted"/>
<evidence type="ECO:0000256" key="5">
    <source>
        <dbReference type="ARBA" id="ARBA00023242"/>
    </source>
</evidence>
<dbReference type="PANTHER" id="PTHR46481:SF10">
    <property type="entry name" value="ZINC FINGER BED DOMAIN-CONTAINING PROTEIN 39"/>
    <property type="match status" value="1"/>
</dbReference>
<name>A0A915JGX1_ROMCU</name>
<sequence>MDSARDLLEKNSTGSLTTDLWTSSCCDAYMGVTYHTISEEWQLISKALAVPHFPVERHTAEETCIGLKEVVDKWGIEVIDVIHDNASNMQDATILYQKNLMKALEKLGKHREREEL</sequence>
<dbReference type="PANTHER" id="PTHR46481">
    <property type="entry name" value="ZINC FINGER BED DOMAIN-CONTAINING PROTEIN 4"/>
    <property type="match status" value="1"/>
</dbReference>
<evidence type="ECO:0000256" key="3">
    <source>
        <dbReference type="ARBA" id="ARBA00022771"/>
    </source>
</evidence>
<dbReference type="Proteomes" id="UP000887565">
    <property type="component" value="Unplaced"/>
</dbReference>
<dbReference type="AlphaFoldDB" id="A0A915JGX1"/>
<keyword evidence="4" id="KW-0862">Zinc</keyword>
<protein>
    <submittedName>
        <fullName evidence="7">Transposase</fullName>
    </submittedName>
</protein>
<keyword evidence="2" id="KW-0479">Metal-binding</keyword>
<keyword evidence="3" id="KW-0863">Zinc-finger</keyword>
<evidence type="ECO:0000256" key="2">
    <source>
        <dbReference type="ARBA" id="ARBA00022723"/>
    </source>
</evidence>
<dbReference type="GO" id="GO:0005634">
    <property type="term" value="C:nucleus"/>
    <property type="evidence" value="ECO:0007669"/>
    <property type="project" value="UniProtKB-SubCell"/>
</dbReference>
<dbReference type="GO" id="GO:0008270">
    <property type="term" value="F:zinc ion binding"/>
    <property type="evidence" value="ECO:0007669"/>
    <property type="project" value="UniProtKB-KW"/>
</dbReference>
<reference evidence="7" key="1">
    <citation type="submission" date="2022-11" db="UniProtKB">
        <authorList>
            <consortium name="WormBaseParasite"/>
        </authorList>
    </citation>
    <scope>IDENTIFICATION</scope>
</reference>
<evidence type="ECO:0000313" key="6">
    <source>
        <dbReference type="Proteomes" id="UP000887565"/>
    </source>
</evidence>
<keyword evidence="6" id="KW-1185">Reference proteome</keyword>
<dbReference type="InterPro" id="IPR052035">
    <property type="entry name" value="ZnF_BED_domain_contain"/>
</dbReference>
<dbReference type="SUPFAM" id="SSF53098">
    <property type="entry name" value="Ribonuclease H-like"/>
    <property type="match status" value="1"/>
</dbReference>
<evidence type="ECO:0000256" key="4">
    <source>
        <dbReference type="ARBA" id="ARBA00022833"/>
    </source>
</evidence>
<keyword evidence="5" id="KW-0539">Nucleus</keyword>
<dbReference type="WBParaSite" id="nRc.2.0.1.t25148-RA">
    <property type="protein sequence ID" value="nRc.2.0.1.t25148-RA"/>
    <property type="gene ID" value="nRc.2.0.1.g25148"/>
</dbReference>
<accession>A0A915JGX1</accession>
<organism evidence="6 7">
    <name type="scientific">Romanomermis culicivorax</name>
    <name type="common">Nematode worm</name>
    <dbReference type="NCBI Taxonomy" id="13658"/>
    <lineage>
        <taxon>Eukaryota</taxon>
        <taxon>Metazoa</taxon>
        <taxon>Ecdysozoa</taxon>
        <taxon>Nematoda</taxon>
        <taxon>Enoplea</taxon>
        <taxon>Dorylaimia</taxon>
        <taxon>Mermithida</taxon>
        <taxon>Mermithoidea</taxon>
        <taxon>Mermithidae</taxon>
        <taxon>Romanomermis</taxon>
    </lineage>
</organism>